<feature type="domain" description="PDZ" evidence="7">
    <location>
        <begin position="75"/>
        <end position="157"/>
    </location>
</feature>
<dbReference type="NCBIfam" id="TIGR00225">
    <property type="entry name" value="prc"/>
    <property type="match status" value="1"/>
</dbReference>
<proteinExistence type="inferred from homology"/>
<dbReference type="Gene3D" id="3.30.750.44">
    <property type="match status" value="1"/>
</dbReference>
<dbReference type="SUPFAM" id="SSF50156">
    <property type="entry name" value="PDZ domain-like"/>
    <property type="match status" value="1"/>
</dbReference>
<dbReference type="SMART" id="SM00245">
    <property type="entry name" value="TSPc"/>
    <property type="match status" value="1"/>
</dbReference>
<dbReference type="GO" id="GO:0008236">
    <property type="term" value="F:serine-type peptidase activity"/>
    <property type="evidence" value="ECO:0007669"/>
    <property type="project" value="UniProtKB-KW"/>
</dbReference>
<keyword evidence="2 5" id="KW-0645">Protease</keyword>
<evidence type="ECO:0000256" key="6">
    <source>
        <dbReference type="SAM" id="MobiDB-lite"/>
    </source>
</evidence>
<dbReference type="GO" id="GO:0007165">
    <property type="term" value="P:signal transduction"/>
    <property type="evidence" value="ECO:0007669"/>
    <property type="project" value="TreeGrafter"/>
</dbReference>
<comment type="caution">
    <text evidence="8">The sequence shown here is derived from an EMBL/GenBank/DDBJ whole genome shotgun (WGS) entry which is preliminary data.</text>
</comment>
<dbReference type="InterPro" id="IPR004447">
    <property type="entry name" value="Peptidase_S41A"/>
</dbReference>
<dbReference type="PANTHER" id="PTHR32060:SF30">
    <property type="entry name" value="CARBOXY-TERMINAL PROCESSING PROTEASE CTPA"/>
    <property type="match status" value="1"/>
</dbReference>
<dbReference type="PROSITE" id="PS50106">
    <property type="entry name" value="PDZ"/>
    <property type="match status" value="1"/>
</dbReference>
<dbReference type="AlphaFoldDB" id="A0A918JJM4"/>
<reference evidence="8" key="1">
    <citation type="journal article" date="2014" name="Int. J. Syst. Evol. Microbiol.">
        <title>Complete genome sequence of Corynebacterium casei LMG S-19264T (=DSM 44701T), isolated from a smear-ripened cheese.</title>
        <authorList>
            <consortium name="US DOE Joint Genome Institute (JGI-PGF)"/>
            <person name="Walter F."/>
            <person name="Albersmeier A."/>
            <person name="Kalinowski J."/>
            <person name="Ruckert C."/>
        </authorList>
    </citation>
    <scope>NUCLEOTIDE SEQUENCE</scope>
    <source>
        <strain evidence="8">KCTC 23732</strain>
    </source>
</reference>
<dbReference type="GO" id="GO:0006508">
    <property type="term" value="P:proteolysis"/>
    <property type="evidence" value="ECO:0007669"/>
    <property type="project" value="UniProtKB-KW"/>
</dbReference>
<dbReference type="InterPro" id="IPR055210">
    <property type="entry name" value="CtpA/B_N"/>
</dbReference>
<dbReference type="InterPro" id="IPR005151">
    <property type="entry name" value="Tail-specific_protease"/>
</dbReference>
<gene>
    <name evidence="8" type="primary">ctpA</name>
    <name evidence="8" type="ORF">GCM10011450_12000</name>
</gene>
<reference evidence="8" key="2">
    <citation type="submission" date="2020-09" db="EMBL/GenBank/DDBJ databases">
        <authorList>
            <person name="Sun Q."/>
            <person name="Kim S."/>
        </authorList>
    </citation>
    <scope>NUCLEOTIDE SEQUENCE</scope>
    <source>
        <strain evidence="8">KCTC 23732</strain>
    </source>
</reference>
<evidence type="ECO:0000256" key="3">
    <source>
        <dbReference type="ARBA" id="ARBA00022801"/>
    </source>
</evidence>
<evidence type="ECO:0000256" key="1">
    <source>
        <dbReference type="ARBA" id="ARBA00009179"/>
    </source>
</evidence>
<keyword evidence="9" id="KW-1185">Reference proteome</keyword>
<name>A0A918JJM4_9BURK</name>
<dbReference type="FunFam" id="2.30.42.10:FF:000063">
    <property type="entry name" value="Peptidase, S41 family"/>
    <property type="match status" value="1"/>
</dbReference>
<dbReference type="Pfam" id="PF03572">
    <property type="entry name" value="Peptidase_S41"/>
    <property type="match status" value="1"/>
</dbReference>
<dbReference type="Proteomes" id="UP000608345">
    <property type="component" value="Unassembled WGS sequence"/>
</dbReference>
<organism evidence="8 9">
    <name type="scientific">Advenella faeciporci</name>
    <dbReference type="NCBI Taxonomy" id="797535"/>
    <lineage>
        <taxon>Bacteria</taxon>
        <taxon>Pseudomonadati</taxon>
        <taxon>Pseudomonadota</taxon>
        <taxon>Betaproteobacteria</taxon>
        <taxon>Burkholderiales</taxon>
        <taxon>Alcaligenaceae</taxon>
    </lineage>
</organism>
<dbReference type="Gene3D" id="3.90.226.10">
    <property type="entry name" value="2-enoyl-CoA Hydratase, Chain A, domain 1"/>
    <property type="match status" value="1"/>
</dbReference>
<dbReference type="SUPFAM" id="SSF52096">
    <property type="entry name" value="ClpP/crotonase"/>
    <property type="match status" value="1"/>
</dbReference>
<feature type="region of interest" description="Disordered" evidence="6">
    <location>
        <begin position="437"/>
        <end position="478"/>
    </location>
</feature>
<dbReference type="InterPro" id="IPR036034">
    <property type="entry name" value="PDZ_sf"/>
</dbReference>
<dbReference type="CDD" id="cd06782">
    <property type="entry name" value="cpPDZ_CPP-like"/>
    <property type="match status" value="1"/>
</dbReference>
<dbReference type="FunFam" id="3.90.226.10:FF:000029">
    <property type="entry name" value="Peptidase, S41 family"/>
    <property type="match status" value="1"/>
</dbReference>
<feature type="compositionally biased region" description="Basic and acidic residues" evidence="6">
    <location>
        <begin position="437"/>
        <end position="456"/>
    </location>
</feature>
<dbReference type="CDD" id="cd07560">
    <property type="entry name" value="Peptidase_S41_CPP"/>
    <property type="match status" value="1"/>
</dbReference>
<evidence type="ECO:0000313" key="8">
    <source>
        <dbReference type="EMBL" id="GGW83562.1"/>
    </source>
</evidence>
<evidence type="ECO:0000256" key="2">
    <source>
        <dbReference type="ARBA" id="ARBA00022670"/>
    </source>
</evidence>
<protein>
    <submittedName>
        <fullName evidence="8">Peptidase S41</fullName>
    </submittedName>
</protein>
<dbReference type="Pfam" id="PF17820">
    <property type="entry name" value="PDZ_6"/>
    <property type="match status" value="1"/>
</dbReference>
<keyword evidence="4 5" id="KW-0720">Serine protease</keyword>
<dbReference type="Pfam" id="PF22694">
    <property type="entry name" value="CtpB_N-like"/>
    <property type="match status" value="1"/>
</dbReference>
<evidence type="ECO:0000313" key="9">
    <source>
        <dbReference type="Proteomes" id="UP000608345"/>
    </source>
</evidence>
<dbReference type="GO" id="GO:0030288">
    <property type="term" value="C:outer membrane-bounded periplasmic space"/>
    <property type="evidence" value="ECO:0007669"/>
    <property type="project" value="TreeGrafter"/>
</dbReference>
<dbReference type="InterPro" id="IPR041489">
    <property type="entry name" value="PDZ_6"/>
</dbReference>
<evidence type="ECO:0000256" key="5">
    <source>
        <dbReference type="RuleBase" id="RU004404"/>
    </source>
</evidence>
<evidence type="ECO:0000256" key="4">
    <source>
        <dbReference type="ARBA" id="ARBA00022825"/>
    </source>
</evidence>
<comment type="similarity">
    <text evidence="1 5">Belongs to the peptidase S41A family.</text>
</comment>
<keyword evidence="3 5" id="KW-0378">Hydrolase</keyword>
<dbReference type="GO" id="GO:0004175">
    <property type="term" value="F:endopeptidase activity"/>
    <property type="evidence" value="ECO:0007669"/>
    <property type="project" value="TreeGrafter"/>
</dbReference>
<accession>A0A918JJM4</accession>
<evidence type="ECO:0000259" key="7">
    <source>
        <dbReference type="PROSITE" id="PS50106"/>
    </source>
</evidence>
<dbReference type="InterPro" id="IPR029045">
    <property type="entry name" value="ClpP/crotonase-like_dom_sf"/>
</dbReference>
<dbReference type="Gene3D" id="2.30.42.10">
    <property type="match status" value="1"/>
</dbReference>
<dbReference type="FunFam" id="3.30.750.44:FF:000001">
    <property type="entry name" value="S41 family peptidase"/>
    <property type="match status" value="1"/>
</dbReference>
<dbReference type="EMBL" id="BMYS01000006">
    <property type="protein sequence ID" value="GGW83562.1"/>
    <property type="molecule type" value="Genomic_DNA"/>
</dbReference>
<dbReference type="PANTHER" id="PTHR32060">
    <property type="entry name" value="TAIL-SPECIFIC PROTEASE"/>
    <property type="match status" value="1"/>
</dbReference>
<dbReference type="SMART" id="SM00228">
    <property type="entry name" value="PDZ"/>
    <property type="match status" value="1"/>
</dbReference>
<sequence>MVAAGLLLTAVMPAWAQKVSHELPYEELQRFARVFAAVKNNYVEPVSSQELIASAIKGMVNDLDPHSSFLDENEFEEMKESTDGEFGGLGIEIGAEQGLVKIIAPIEDTPAAKAGIMPGDLIIKINGESTEGKPLNDVIKQLRGEPGSEIVLTVKRSSSAEPLDIKIVRDIIQIRSVRSKRLPDDIGYVRISQFQERTGADLAQHLTDLGKGKPLKGLVLDLRNDPGGLLNAAIGVSAAFIEPNKLVVSTKAREQEMQRYLAVPSEYAPDESDYLKNLPDWTRKVPLVVLINVGSASASEIVAGALQDYQRATIMGNRSFGKGSVQVVMPLDDNTGIKLTTARYYTPLGRSIQATGIEPDIIVSDTKTGDLFSFPREADLSDHLNNDQVPAAGVKGKVNTDKAIEMLKEPEEMFEFGSGEDFQLQQAINHLTGKKVDQGVITKEKPKGLSKEEMEAVKPSGSNDGSAAGDKSAEKQSK</sequence>
<dbReference type="InterPro" id="IPR001478">
    <property type="entry name" value="PDZ"/>
</dbReference>